<comment type="similarity">
    <text evidence="1">Belongs to the desulfoferrodoxin family.</text>
</comment>
<proteinExistence type="inferred from homology"/>
<dbReference type="Proteomes" id="UP000010866">
    <property type="component" value="Chromosome"/>
</dbReference>
<evidence type="ECO:0000313" key="7">
    <source>
        <dbReference type="EMBL" id="AGB48306.1"/>
    </source>
</evidence>
<dbReference type="STRING" id="867904.Metho_0008"/>
<keyword evidence="8" id="KW-1185">Reference proteome</keyword>
<sequence>MTDKKINKPVDPAHLTELEQKHVPMIEAPELVLTGQPFIVKVTVPHVMEQSHYIEWIKLSMHGIKLGEVNYSPSDTSTTAEFTVTIPEEVVAVKVLEQCNIHGVNVCGDCGTKSVLTDLIAVASCNVHGLWESFKRIEVMSKIQSEGKPCKWE</sequence>
<keyword evidence="4" id="KW-0249">Electron transport</keyword>
<dbReference type="Pfam" id="PF01880">
    <property type="entry name" value="Desulfoferrodox"/>
    <property type="match status" value="1"/>
</dbReference>
<dbReference type="GeneID" id="14407707"/>
<keyword evidence="5" id="KW-0408">Iron</keyword>
<accession>L0KT77</accession>
<dbReference type="GO" id="GO:0016491">
    <property type="term" value="F:oxidoreductase activity"/>
    <property type="evidence" value="ECO:0007669"/>
    <property type="project" value="InterPro"/>
</dbReference>
<evidence type="ECO:0000256" key="3">
    <source>
        <dbReference type="ARBA" id="ARBA00022723"/>
    </source>
</evidence>
<keyword evidence="2" id="KW-0813">Transport</keyword>
<keyword evidence="3" id="KW-0479">Metal-binding</keyword>
<dbReference type="InterPro" id="IPR002742">
    <property type="entry name" value="Desulfoferrodoxin_Fe-bd_dom"/>
</dbReference>
<evidence type="ECO:0000313" key="8">
    <source>
        <dbReference type="Proteomes" id="UP000010866"/>
    </source>
</evidence>
<dbReference type="Gene3D" id="2.60.40.730">
    <property type="entry name" value="SOR catalytic domain"/>
    <property type="match status" value="1"/>
</dbReference>
<protein>
    <submittedName>
        <fullName evidence="7">Desulfoferrodoxin</fullName>
    </submittedName>
</protein>
<organism evidence="7 8">
    <name type="scientific">Methanomethylovorans hollandica (strain DSM 15978 / NBRC 107637 / DMS1)</name>
    <dbReference type="NCBI Taxonomy" id="867904"/>
    <lineage>
        <taxon>Archaea</taxon>
        <taxon>Methanobacteriati</taxon>
        <taxon>Methanobacteriota</taxon>
        <taxon>Stenosarchaea group</taxon>
        <taxon>Methanomicrobia</taxon>
        <taxon>Methanosarcinales</taxon>
        <taxon>Methanosarcinaceae</taxon>
        <taxon>Methanomethylovorans</taxon>
    </lineage>
</organism>
<evidence type="ECO:0000256" key="4">
    <source>
        <dbReference type="ARBA" id="ARBA00022982"/>
    </source>
</evidence>
<dbReference type="SUPFAM" id="SSF49367">
    <property type="entry name" value="Superoxide reductase-like"/>
    <property type="match status" value="1"/>
</dbReference>
<evidence type="ECO:0000256" key="2">
    <source>
        <dbReference type="ARBA" id="ARBA00022448"/>
    </source>
</evidence>
<dbReference type="InterPro" id="IPR036073">
    <property type="entry name" value="Desulfoferrodoxin_Fe-bd_dom_sf"/>
</dbReference>
<dbReference type="GO" id="GO:0005506">
    <property type="term" value="F:iron ion binding"/>
    <property type="evidence" value="ECO:0007669"/>
    <property type="project" value="InterPro"/>
</dbReference>
<dbReference type="AlphaFoldDB" id="L0KT77"/>
<gene>
    <name evidence="7" type="ordered locus">Metho_0008</name>
</gene>
<evidence type="ECO:0000256" key="1">
    <source>
        <dbReference type="ARBA" id="ARBA00005941"/>
    </source>
</evidence>
<dbReference type="EMBL" id="CP003362">
    <property type="protein sequence ID" value="AGB48306.1"/>
    <property type="molecule type" value="Genomic_DNA"/>
</dbReference>
<dbReference type="HOGENOM" id="CLU_118960_2_0_2"/>
<dbReference type="PANTHER" id="PTHR36541:SF1">
    <property type="entry name" value="SUPEROXIDE REDUCTASE-RELATED"/>
    <property type="match status" value="1"/>
</dbReference>
<dbReference type="InterPro" id="IPR051233">
    <property type="entry name" value="Desulfoferrodoxin_SOR"/>
</dbReference>
<reference evidence="8" key="1">
    <citation type="submission" date="2012-02" db="EMBL/GenBank/DDBJ databases">
        <title>Complete sequence of chromosome of Methanomethylovorans hollandica DSM 15978.</title>
        <authorList>
            <person name="Lucas S."/>
            <person name="Copeland A."/>
            <person name="Lapidus A."/>
            <person name="Glavina del Rio T."/>
            <person name="Dalin E."/>
            <person name="Tice H."/>
            <person name="Bruce D."/>
            <person name="Goodwin L."/>
            <person name="Pitluck S."/>
            <person name="Peters L."/>
            <person name="Mikhailova N."/>
            <person name="Held B."/>
            <person name="Kyrpides N."/>
            <person name="Mavromatis K."/>
            <person name="Ivanova N."/>
            <person name="Brettin T."/>
            <person name="Detter J.C."/>
            <person name="Han C."/>
            <person name="Larimer F."/>
            <person name="Land M."/>
            <person name="Hauser L."/>
            <person name="Markowitz V."/>
            <person name="Cheng J.-F."/>
            <person name="Hugenholtz P."/>
            <person name="Woyke T."/>
            <person name="Wu D."/>
            <person name="Spring S."/>
            <person name="Schroeder M."/>
            <person name="Brambilla E."/>
            <person name="Klenk H.-P."/>
            <person name="Eisen J.A."/>
        </authorList>
    </citation>
    <scope>NUCLEOTIDE SEQUENCE [LARGE SCALE GENOMIC DNA]</scope>
    <source>
        <strain evidence="8">DSM 15978 / NBRC 107637 / DMS1</strain>
    </source>
</reference>
<name>L0KT77_METHD</name>
<dbReference type="OrthoDB" id="30725at2157"/>
<feature type="domain" description="Desulfoferrodoxin ferrous iron-binding" evidence="6">
    <location>
        <begin position="16"/>
        <end position="104"/>
    </location>
</feature>
<evidence type="ECO:0000256" key="5">
    <source>
        <dbReference type="ARBA" id="ARBA00023004"/>
    </source>
</evidence>
<dbReference type="PANTHER" id="PTHR36541">
    <property type="entry name" value="SUPEROXIDE REDUCTASE-RELATED"/>
    <property type="match status" value="1"/>
</dbReference>
<dbReference type="KEGG" id="mhz:Metho_0008"/>
<evidence type="ECO:0000259" key="6">
    <source>
        <dbReference type="Pfam" id="PF01880"/>
    </source>
</evidence>
<dbReference type="RefSeq" id="WP_015323477.1">
    <property type="nucleotide sequence ID" value="NC_019977.1"/>
</dbReference>